<evidence type="ECO:0000256" key="2">
    <source>
        <dbReference type="ARBA" id="ARBA00009152"/>
    </source>
</evidence>
<dbReference type="InterPro" id="IPR004013">
    <property type="entry name" value="PHP_dom"/>
</dbReference>
<comment type="caution">
    <text evidence="10">The sequence shown here is derived from an EMBL/GenBank/DDBJ whole genome shotgun (WGS) entry which is preliminary data.</text>
</comment>
<dbReference type="SUPFAM" id="SSF89550">
    <property type="entry name" value="PHP domain-like"/>
    <property type="match status" value="1"/>
</dbReference>
<evidence type="ECO:0000259" key="9">
    <source>
        <dbReference type="SMART" id="SM00481"/>
    </source>
</evidence>
<dbReference type="NCBIfam" id="TIGR01856">
    <property type="entry name" value="hisJ_fam"/>
    <property type="match status" value="1"/>
</dbReference>
<keyword evidence="11" id="KW-1185">Reference proteome</keyword>
<keyword evidence="6 8" id="KW-0368">Histidine biosynthesis</keyword>
<accession>A0ABV1H8H1</accession>
<gene>
    <name evidence="10" type="ORF">WMO37_13485</name>
</gene>
<dbReference type="Pfam" id="PF02811">
    <property type="entry name" value="PHP"/>
    <property type="match status" value="1"/>
</dbReference>
<protein>
    <recommendedName>
        <fullName evidence="3 8">Histidinol-phosphatase</fullName>
        <shortName evidence="8">HolPase</shortName>
        <ecNumber evidence="3 8">3.1.3.15</ecNumber>
    </recommendedName>
</protein>
<evidence type="ECO:0000256" key="5">
    <source>
        <dbReference type="ARBA" id="ARBA00022801"/>
    </source>
</evidence>
<dbReference type="InterPro" id="IPR003141">
    <property type="entry name" value="Pol/His_phosphatase_N"/>
</dbReference>
<evidence type="ECO:0000256" key="3">
    <source>
        <dbReference type="ARBA" id="ARBA00013085"/>
    </source>
</evidence>
<dbReference type="Gene3D" id="3.20.20.140">
    <property type="entry name" value="Metal-dependent hydrolases"/>
    <property type="match status" value="1"/>
</dbReference>
<evidence type="ECO:0000313" key="10">
    <source>
        <dbReference type="EMBL" id="MEQ2556003.1"/>
    </source>
</evidence>
<organism evidence="10 11">
    <name type="scientific">Lachnospira intestinalis</name>
    <dbReference type="NCBI Taxonomy" id="3133158"/>
    <lineage>
        <taxon>Bacteria</taxon>
        <taxon>Bacillati</taxon>
        <taxon>Bacillota</taxon>
        <taxon>Clostridia</taxon>
        <taxon>Lachnospirales</taxon>
        <taxon>Lachnospiraceae</taxon>
        <taxon>Lachnospira</taxon>
    </lineage>
</organism>
<keyword evidence="4 8" id="KW-0028">Amino-acid biosynthesis</keyword>
<comment type="similarity">
    <text evidence="2 8">Belongs to the PHP hydrolase family. HisK subfamily.</text>
</comment>
<proteinExistence type="inferred from homology"/>
<comment type="pathway">
    <text evidence="1 8">Amino-acid biosynthesis; L-histidine biosynthesis; L-histidine from 5-phospho-alpha-D-ribose 1-diphosphate: step 8/9.</text>
</comment>
<dbReference type="SMART" id="SM00481">
    <property type="entry name" value="POLIIIAc"/>
    <property type="match status" value="1"/>
</dbReference>
<evidence type="ECO:0000256" key="8">
    <source>
        <dbReference type="RuleBase" id="RU366003"/>
    </source>
</evidence>
<evidence type="ECO:0000256" key="6">
    <source>
        <dbReference type="ARBA" id="ARBA00023102"/>
    </source>
</evidence>
<evidence type="ECO:0000256" key="1">
    <source>
        <dbReference type="ARBA" id="ARBA00004970"/>
    </source>
</evidence>
<dbReference type="InterPro" id="IPR010140">
    <property type="entry name" value="Histidinol_P_phosphatase_HisJ"/>
</dbReference>
<dbReference type="EC" id="3.1.3.15" evidence="3 8"/>
<evidence type="ECO:0000313" key="11">
    <source>
        <dbReference type="Proteomes" id="UP001546774"/>
    </source>
</evidence>
<comment type="catalytic activity">
    <reaction evidence="7 8">
        <text>L-histidinol phosphate + H2O = L-histidinol + phosphate</text>
        <dbReference type="Rhea" id="RHEA:14465"/>
        <dbReference type="ChEBI" id="CHEBI:15377"/>
        <dbReference type="ChEBI" id="CHEBI:43474"/>
        <dbReference type="ChEBI" id="CHEBI:57699"/>
        <dbReference type="ChEBI" id="CHEBI:57980"/>
        <dbReference type="EC" id="3.1.3.15"/>
    </reaction>
</comment>
<dbReference type="EMBL" id="JBBMFS010000015">
    <property type="protein sequence ID" value="MEQ2556003.1"/>
    <property type="molecule type" value="Genomic_DNA"/>
</dbReference>
<feature type="domain" description="Polymerase/histidinol phosphatase N-terminal" evidence="9">
    <location>
        <begin position="8"/>
        <end position="92"/>
    </location>
</feature>
<sequence length="273" mass="31469">MQGFENLSDCHLHCHFSSDSEASPESMIDNAVRLGLSHICFTDHNDYDYPKEDGKTVFLLDLDAYLEKISVLKKIYKDKIDVRIGVEQGLQPHLCEQINNYDPAHRLDFIIGSTHLVDGSDPYYPSFWEHHSPKESICTYFENIYKSICCCDNFDVYGHLDYVVRYAPKKDADYQPADYTDLLDMILKKLIENGKGIEINTAGLRYGLKEANPCCFILKRYRELGGEILTTGSDAHKPQDMAFAFDIIVDLLKDCGFSYYTLFHQRKPEFIRL</sequence>
<name>A0ABV1H8H1_9FIRM</name>
<dbReference type="InterPro" id="IPR016195">
    <property type="entry name" value="Pol/histidinol_Pase-like"/>
</dbReference>
<dbReference type="PANTHER" id="PTHR21039:SF0">
    <property type="entry name" value="HISTIDINOL-PHOSPHATASE"/>
    <property type="match status" value="1"/>
</dbReference>
<evidence type="ECO:0000256" key="7">
    <source>
        <dbReference type="ARBA" id="ARBA00049158"/>
    </source>
</evidence>
<keyword evidence="5 8" id="KW-0378">Hydrolase</keyword>
<evidence type="ECO:0000256" key="4">
    <source>
        <dbReference type="ARBA" id="ARBA00022605"/>
    </source>
</evidence>
<dbReference type="Proteomes" id="UP001546774">
    <property type="component" value="Unassembled WGS sequence"/>
</dbReference>
<dbReference type="PANTHER" id="PTHR21039">
    <property type="entry name" value="HISTIDINOL PHOSPHATASE-RELATED"/>
    <property type="match status" value="1"/>
</dbReference>
<reference evidence="10" key="1">
    <citation type="submission" date="2024-03" db="EMBL/GenBank/DDBJ databases">
        <title>Human intestinal bacterial collection.</title>
        <authorList>
            <person name="Pauvert C."/>
            <person name="Hitch T.C.A."/>
            <person name="Clavel T."/>
        </authorList>
    </citation>
    <scope>NUCLEOTIDE SEQUENCE [LARGE SCALE GENOMIC DNA]</scope>
    <source>
        <strain evidence="10">CLA-AA-H89B</strain>
    </source>
</reference>